<dbReference type="RefSeq" id="WP_284256868.1">
    <property type="nucleotide sequence ID" value="NZ_BSOS01000012.1"/>
</dbReference>
<gene>
    <name evidence="1" type="ORF">GCM10010909_08830</name>
</gene>
<name>A0ABQ6A186_9PROT</name>
<organism evidence="1 2">
    <name type="scientific">Acidocella aquatica</name>
    <dbReference type="NCBI Taxonomy" id="1922313"/>
    <lineage>
        <taxon>Bacteria</taxon>
        <taxon>Pseudomonadati</taxon>
        <taxon>Pseudomonadota</taxon>
        <taxon>Alphaproteobacteria</taxon>
        <taxon>Acetobacterales</taxon>
        <taxon>Acidocellaceae</taxon>
        <taxon>Acidocella</taxon>
    </lineage>
</organism>
<evidence type="ECO:0000313" key="1">
    <source>
        <dbReference type="EMBL" id="GLR66204.1"/>
    </source>
</evidence>
<evidence type="ECO:0000313" key="2">
    <source>
        <dbReference type="Proteomes" id="UP001156641"/>
    </source>
</evidence>
<accession>A0ABQ6A186</accession>
<dbReference type="Proteomes" id="UP001156641">
    <property type="component" value="Unassembled WGS sequence"/>
</dbReference>
<comment type="caution">
    <text evidence="1">The sequence shown here is derived from an EMBL/GenBank/DDBJ whole genome shotgun (WGS) entry which is preliminary data.</text>
</comment>
<sequence>MRRIITSCFLSLVIYVIIFAGVVDRPLSLGLLDREIVQKTARLAALPSPKLVILAGSNGPYSHSCAVIGAMLNLPCENAGIAVGIGLDDLFIRYAPLLHTGDVLYMPMELQQYTATRAQYRAGVDGAFLLRHDRSVLGRLSPGRILGAVFCCDLADFLESLAEMPLAHAGFIEPRQLLAREYNRQGDRIDNLRANTDTALLRHSPRPVPDAQEIAGGYGRALIARFVGRETAQKIIVIGGLPTDFTSAELSASVIAAAASAYTENGGEFAVLPNHSQYPAEDFFNSEDHLAQPCQYKHSIAVAYALGKLLNRPAQPPSLIMARMAAACPF</sequence>
<proteinExistence type="predicted"/>
<keyword evidence="2" id="KW-1185">Reference proteome</keyword>
<protein>
    <submittedName>
        <fullName evidence="1">Uncharacterized protein</fullName>
    </submittedName>
</protein>
<dbReference type="EMBL" id="BSOS01000012">
    <property type="protein sequence ID" value="GLR66204.1"/>
    <property type="molecule type" value="Genomic_DNA"/>
</dbReference>
<reference evidence="2" key="1">
    <citation type="journal article" date="2019" name="Int. J. Syst. Evol. Microbiol.">
        <title>The Global Catalogue of Microorganisms (GCM) 10K type strain sequencing project: providing services to taxonomists for standard genome sequencing and annotation.</title>
        <authorList>
            <consortium name="The Broad Institute Genomics Platform"/>
            <consortium name="The Broad Institute Genome Sequencing Center for Infectious Disease"/>
            <person name="Wu L."/>
            <person name="Ma J."/>
        </authorList>
    </citation>
    <scope>NUCLEOTIDE SEQUENCE [LARGE SCALE GENOMIC DNA]</scope>
    <source>
        <strain evidence="2">NBRC 112502</strain>
    </source>
</reference>